<comment type="function">
    <text evidence="1">Substrate recognition and binding subunit of the essential mitochondrial processing protease (MPP), which cleaves the mitochondrial sequence off newly imported precursors proteins.</text>
</comment>
<dbReference type="GO" id="GO:0005739">
    <property type="term" value="C:mitochondrion"/>
    <property type="evidence" value="ECO:0007669"/>
    <property type="project" value="TreeGrafter"/>
</dbReference>
<dbReference type="FunFam" id="3.30.830.10:FF:000008">
    <property type="entry name" value="Mitochondrial-processing peptidase subunit beta"/>
    <property type="match status" value="1"/>
</dbReference>
<dbReference type="InterPro" id="IPR011249">
    <property type="entry name" value="Metalloenz_LuxS/M16"/>
</dbReference>
<dbReference type="PANTHER" id="PTHR11851:SF49">
    <property type="entry name" value="MITOCHONDRIAL-PROCESSING PEPTIDASE SUBUNIT ALPHA"/>
    <property type="match status" value="1"/>
</dbReference>
<protein>
    <recommendedName>
        <fullName evidence="3">Alpha-MPP</fullName>
    </recommendedName>
    <alternativeName>
        <fullName evidence="4">Inactive zinc metalloprotease alpha</fullName>
    </alternativeName>
</protein>
<dbReference type="InterPro" id="IPR011765">
    <property type="entry name" value="Pept_M16_N"/>
</dbReference>
<dbReference type="AlphaFoldDB" id="A0A7S2SMW1"/>
<proteinExistence type="inferred from homology"/>
<dbReference type="Pfam" id="PF05193">
    <property type="entry name" value="Peptidase_M16_C"/>
    <property type="match status" value="1"/>
</dbReference>
<dbReference type="InterPro" id="IPR007863">
    <property type="entry name" value="Peptidase_M16_C"/>
</dbReference>
<evidence type="ECO:0000259" key="6">
    <source>
        <dbReference type="Pfam" id="PF00675"/>
    </source>
</evidence>
<sequence>MQSSVVSRRLGAGRALLNVQKRAFASQPSLDTRFPGIPELTPASEHEKPTMQMTTLPNGLRVASQETYGQVSALGVFVDSGSRYESDHNSGISHMLEHMAFKSSKERSHLRTVRDIEDIGGSIGAASSREYMIYQAETLRDHLETAIDIVADTVCNPAMEPWDVDACRKVISYELDDMNSNPQAVLTELFQEAAYGQQSPLGRPLWCPKRNLSKISSQDLIDFRNSTFAANRMVLSASGVDHQTLVDFAGKYFGDLPSSPANPAVSEKSVYRGGDRRISADSPLTHVAMCFDVEGWNSADLLEVCALQMILGGGGSFSAGGPGKGMYSRLYTNVLNKHIWAHSCTSFNTMYSDGGLLGIYGTCLPQDAGKLVDVMGEQLQDVANKAPDAEETMRGKNQLKSSILMKIESRQVLFEDIGRQLLTYGKYETPVDICKRIDAVTPEGIQKAAQKLLKSNLTLASFGDVSSVQQYDEVAKRFK</sequence>
<dbReference type="GO" id="GO:0046872">
    <property type="term" value="F:metal ion binding"/>
    <property type="evidence" value="ECO:0007669"/>
    <property type="project" value="InterPro"/>
</dbReference>
<gene>
    <name evidence="8" type="ORF">QSP1433_LOCUS15923</name>
</gene>
<dbReference type="PROSITE" id="PS00143">
    <property type="entry name" value="INSULINASE"/>
    <property type="match status" value="1"/>
</dbReference>
<dbReference type="Gene3D" id="3.30.830.10">
    <property type="entry name" value="Metalloenzyme, LuxS/M16 peptidase-like"/>
    <property type="match status" value="2"/>
</dbReference>
<feature type="domain" description="Peptidase M16 C-terminal" evidence="7">
    <location>
        <begin position="214"/>
        <end position="399"/>
    </location>
</feature>
<evidence type="ECO:0000256" key="3">
    <source>
        <dbReference type="ARBA" id="ARBA00030006"/>
    </source>
</evidence>
<dbReference type="EMBL" id="HBHK01025264">
    <property type="protein sequence ID" value="CAD9704752.1"/>
    <property type="molecule type" value="Transcribed_RNA"/>
</dbReference>
<dbReference type="SUPFAM" id="SSF63411">
    <property type="entry name" value="LuxS/MPP-like metallohydrolase"/>
    <property type="match status" value="2"/>
</dbReference>
<comment type="similarity">
    <text evidence="2 5">Belongs to the peptidase M16 family.</text>
</comment>
<dbReference type="InterPro" id="IPR001431">
    <property type="entry name" value="Pept_M16_Zn_BS"/>
</dbReference>
<evidence type="ECO:0000256" key="5">
    <source>
        <dbReference type="RuleBase" id="RU004447"/>
    </source>
</evidence>
<dbReference type="GO" id="GO:0006508">
    <property type="term" value="P:proteolysis"/>
    <property type="evidence" value="ECO:0007669"/>
    <property type="project" value="InterPro"/>
</dbReference>
<evidence type="ECO:0000313" key="8">
    <source>
        <dbReference type="EMBL" id="CAD9704752.1"/>
    </source>
</evidence>
<evidence type="ECO:0000256" key="1">
    <source>
        <dbReference type="ARBA" id="ARBA00002123"/>
    </source>
</evidence>
<dbReference type="GO" id="GO:0004222">
    <property type="term" value="F:metalloendopeptidase activity"/>
    <property type="evidence" value="ECO:0007669"/>
    <property type="project" value="InterPro"/>
</dbReference>
<evidence type="ECO:0000259" key="7">
    <source>
        <dbReference type="Pfam" id="PF05193"/>
    </source>
</evidence>
<organism evidence="8">
    <name type="scientific">Mucochytrium quahogii</name>
    <dbReference type="NCBI Taxonomy" id="96639"/>
    <lineage>
        <taxon>Eukaryota</taxon>
        <taxon>Sar</taxon>
        <taxon>Stramenopiles</taxon>
        <taxon>Bigyra</taxon>
        <taxon>Labyrinthulomycetes</taxon>
        <taxon>Thraustochytrida</taxon>
        <taxon>Thraustochytriidae</taxon>
        <taxon>Mucochytrium</taxon>
    </lineage>
</organism>
<reference evidence="8" key="1">
    <citation type="submission" date="2021-01" db="EMBL/GenBank/DDBJ databases">
        <authorList>
            <person name="Corre E."/>
            <person name="Pelletier E."/>
            <person name="Niang G."/>
            <person name="Scheremetjew M."/>
            <person name="Finn R."/>
            <person name="Kale V."/>
            <person name="Holt S."/>
            <person name="Cochrane G."/>
            <person name="Meng A."/>
            <person name="Brown T."/>
            <person name="Cohen L."/>
        </authorList>
    </citation>
    <scope>NUCLEOTIDE SEQUENCE</scope>
    <source>
        <strain evidence="8">NY070348D</strain>
    </source>
</reference>
<dbReference type="Pfam" id="PF00675">
    <property type="entry name" value="Peptidase_M16"/>
    <property type="match status" value="1"/>
</dbReference>
<evidence type="ECO:0000256" key="4">
    <source>
        <dbReference type="ARBA" id="ARBA00032315"/>
    </source>
</evidence>
<dbReference type="PANTHER" id="PTHR11851">
    <property type="entry name" value="METALLOPROTEASE"/>
    <property type="match status" value="1"/>
</dbReference>
<feature type="domain" description="Peptidase M16 N-terminal" evidence="6">
    <location>
        <begin position="61"/>
        <end position="209"/>
    </location>
</feature>
<name>A0A7S2SMW1_9STRA</name>
<accession>A0A7S2SMW1</accession>
<evidence type="ECO:0000256" key="2">
    <source>
        <dbReference type="ARBA" id="ARBA00007261"/>
    </source>
</evidence>
<dbReference type="InterPro" id="IPR050361">
    <property type="entry name" value="MPP/UQCRC_Complex"/>
</dbReference>